<sequence>MQRRAIPCQGVRLVIQELDEWDRVCIDVDTVVRQNSQLRNSVATLQQEIATLKDKIKKQDASAEKTQQQKYTKKKHQQRALSSTPIQTIVTPVDSEEEAEQIHQILEDLHNIVNNEQFQDSSATGSVSEIVPVFQNREALPPPPNRITRPTHSEPNLFESENSTMFNESDDESSPRTKVKHVVQQLEQSNLFNTLPNFNTSGLASKFANFKSSKLTSNSNQWGENEGTRVKSLENLDNFTLKWKYPVVGQENETPQQPSSLMVLQDYRMNRFSKSSGKNVPQAQAIVVPPQKNAPSSSSSGIFSKNKKRHVHPQKTFQISLVSKNPNGETKMTNLNYNDLGAAGGGGGNNSGGNGSPERVTDLPSGMY</sequence>
<evidence type="ECO:0000313" key="2">
    <source>
        <dbReference type="EMBL" id="ODM94115.1"/>
    </source>
</evidence>
<organism evidence="2 3">
    <name type="scientific">Orchesella cincta</name>
    <name type="common">Springtail</name>
    <name type="synonym">Podura cincta</name>
    <dbReference type="NCBI Taxonomy" id="48709"/>
    <lineage>
        <taxon>Eukaryota</taxon>
        <taxon>Metazoa</taxon>
        <taxon>Ecdysozoa</taxon>
        <taxon>Arthropoda</taxon>
        <taxon>Hexapoda</taxon>
        <taxon>Collembola</taxon>
        <taxon>Entomobryomorpha</taxon>
        <taxon>Entomobryoidea</taxon>
        <taxon>Orchesellidae</taxon>
        <taxon>Orchesellinae</taxon>
        <taxon>Orchesella</taxon>
    </lineage>
</organism>
<gene>
    <name evidence="2" type="ORF">Ocin01_12575</name>
</gene>
<dbReference type="Proteomes" id="UP000094527">
    <property type="component" value="Unassembled WGS sequence"/>
</dbReference>
<feature type="region of interest" description="Disordered" evidence="1">
    <location>
        <begin position="339"/>
        <end position="368"/>
    </location>
</feature>
<proteinExistence type="predicted"/>
<feature type="compositionally biased region" description="Gly residues" evidence="1">
    <location>
        <begin position="342"/>
        <end position="355"/>
    </location>
</feature>
<evidence type="ECO:0000313" key="3">
    <source>
        <dbReference type="Proteomes" id="UP000094527"/>
    </source>
</evidence>
<evidence type="ECO:0000256" key="1">
    <source>
        <dbReference type="SAM" id="MobiDB-lite"/>
    </source>
</evidence>
<dbReference type="EMBL" id="LJIJ01000858">
    <property type="protein sequence ID" value="ODM94115.1"/>
    <property type="molecule type" value="Genomic_DNA"/>
</dbReference>
<dbReference type="OrthoDB" id="6427809at2759"/>
<feature type="compositionally biased region" description="Polar residues" evidence="1">
    <location>
        <begin position="148"/>
        <end position="158"/>
    </location>
</feature>
<reference evidence="2 3" key="1">
    <citation type="journal article" date="2016" name="Genome Biol. Evol.">
        <title>Gene Family Evolution Reflects Adaptation to Soil Environmental Stressors in the Genome of the Collembolan Orchesella cincta.</title>
        <authorList>
            <person name="Faddeeva-Vakhrusheva A."/>
            <person name="Derks M.F."/>
            <person name="Anvar S.Y."/>
            <person name="Agamennone V."/>
            <person name="Suring W."/>
            <person name="Smit S."/>
            <person name="van Straalen N.M."/>
            <person name="Roelofs D."/>
        </authorList>
    </citation>
    <scope>NUCLEOTIDE SEQUENCE [LARGE SCALE GENOMIC DNA]</scope>
    <source>
        <tissue evidence="2">Mixed pool</tissue>
    </source>
</reference>
<feature type="region of interest" description="Disordered" evidence="1">
    <location>
        <begin position="137"/>
        <end position="158"/>
    </location>
</feature>
<feature type="region of interest" description="Disordered" evidence="1">
    <location>
        <begin position="290"/>
        <end position="314"/>
    </location>
</feature>
<comment type="caution">
    <text evidence="2">The sequence shown here is derived from an EMBL/GenBank/DDBJ whole genome shotgun (WGS) entry which is preliminary data.</text>
</comment>
<keyword evidence="3" id="KW-1185">Reference proteome</keyword>
<dbReference type="AlphaFoldDB" id="A0A1D2MMP6"/>
<name>A0A1D2MMP6_ORCCI</name>
<accession>A0A1D2MMP6</accession>
<feature type="region of interest" description="Disordered" evidence="1">
    <location>
        <begin position="60"/>
        <end position="82"/>
    </location>
</feature>
<protein>
    <submittedName>
        <fullName evidence="2">Uncharacterized protein</fullName>
    </submittedName>
</protein>